<dbReference type="Gene3D" id="3.40.50.720">
    <property type="entry name" value="NAD(P)-binding Rossmann-like Domain"/>
    <property type="match status" value="1"/>
</dbReference>
<dbReference type="InterPro" id="IPR003781">
    <property type="entry name" value="CoA-bd"/>
</dbReference>
<keyword evidence="3" id="KW-0012">Acyltransferase</keyword>
<dbReference type="SMART" id="SM00881">
    <property type="entry name" value="CoA_binding"/>
    <property type="match status" value="1"/>
</dbReference>
<comment type="caution">
    <text evidence="3">The sequence shown here is derived from an EMBL/GenBank/DDBJ whole genome shotgun (WGS) entry which is preliminary data.</text>
</comment>
<dbReference type="Gene3D" id="3.40.630.30">
    <property type="match status" value="1"/>
</dbReference>
<protein>
    <submittedName>
        <fullName evidence="3">Acyl-CoA synthetase (NDP forming)/L-amino acid N-acyltransferase YncA</fullName>
    </submittedName>
</protein>
<dbReference type="SUPFAM" id="SSF51735">
    <property type="entry name" value="NAD(P)-binding Rossmann-fold domains"/>
    <property type="match status" value="1"/>
</dbReference>
<dbReference type="Pfam" id="PF00583">
    <property type="entry name" value="Acetyltransf_1"/>
    <property type="match status" value="1"/>
</dbReference>
<dbReference type="SUPFAM" id="SSF55729">
    <property type="entry name" value="Acyl-CoA N-acyltransferases (Nat)"/>
    <property type="match status" value="1"/>
</dbReference>
<dbReference type="InterPro" id="IPR032875">
    <property type="entry name" value="Succ_CoA_lig_flav_dom"/>
</dbReference>
<feature type="region of interest" description="Disordered" evidence="1">
    <location>
        <begin position="265"/>
        <end position="291"/>
    </location>
</feature>
<dbReference type="InterPro" id="IPR000182">
    <property type="entry name" value="GNAT_dom"/>
</dbReference>
<dbReference type="Pfam" id="PF13607">
    <property type="entry name" value="Succ_CoA_lig"/>
    <property type="match status" value="1"/>
</dbReference>
<dbReference type="Gene3D" id="3.30.470.20">
    <property type="entry name" value="ATP-grasp fold, B domain"/>
    <property type="match status" value="1"/>
</dbReference>
<dbReference type="Gene3D" id="3.40.50.261">
    <property type="entry name" value="Succinyl-CoA synthetase domains"/>
    <property type="match status" value="2"/>
</dbReference>
<dbReference type="Proteomes" id="UP000535511">
    <property type="component" value="Unassembled WGS sequence"/>
</dbReference>
<dbReference type="InterPro" id="IPR016102">
    <property type="entry name" value="Succinyl-CoA_synth-like"/>
</dbReference>
<name>A0A7Y9E882_9ACTN</name>
<dbReference type="PANTHER" id="PTHR42793:SF1">
    <property type="entry name" value="PEPTIDYL-LYSINE N-ACETYLTRANSFERASE PATZ"/>
    <property type="match status" value="1"/>
</dbReference>
<organism evidence="3 4">
    <name type="scientific">Nocardioides panaciterrulae</name>
    <dbReference type="NCBI Taxonomy" id="661492"/>
    <lineage>
        <taxon>Bacteria</taxon>
        <taxon>Bacillati</taxon>
        <taxon>Actinomycetota</taxon>
        <taxon>Actinomycetes</taxon>
        <taxon>Propionibacteriales</taxon>
        <taxon>Nocardioidaceae</taxon>
        <taxon>Nocardioides</taxon>
    </lineage>
</organism>
<dbReference type="InterPro" id="IPR013815">
    <property type="entry name" value="ATP_grasp_subdomain_1"/>
</dbReference>
<dbReference type="Pfam" id="PF13380">
    <property type="entry name" value="CoA_binding_2"/>
    <property type="match status" value="1"/>
</dbReference>
<dbReference type="PANTHER" id="PTHR42793">
    <property type="entry name" value="COA BINDING DOMAIN CONTAINING PROTEIN"/>
    <property type="match status" value="1"/>
</dbReference>
<dbReference type="GO" id="GO:0016747">
    <property type="term" value="F:acyltransferase activity, transferring groups other than amino-acyl groups"/>
    <property type="evidence" value="ECO:0007669"/>
    <property type="project" value="InterPro"/>
</dbReference>
<sequence>MTVHPASGQRRARSGGRLDPPAPEAPARGLVLPPPGPPPADVLLADGTVASVRSVRPEDRPGLEALHDEVSDASLRLRFFATSRRAGREYVAHLFEGGGADTIACLVATVHGRIVALATAERVDADVAEVAFLVTDTLRGRGVGSLLLEHLAAAARDQGVRRFLAEVLAENTPMLRVFLDAGFEVARRTEEGTVHVEMGTAASARAVATADEREFRSEARSLAPLLYPATVAVVGARGNGTGVGAAVLRSIRSGGYAGDLCLIHPQAGRGPGREPGREPGGPGPGDGVPSYPSLAEVPWHVDLLVVAVPAPRVLDTIDEAARAGVSAAVVISSGFEELGGTGTTIQREMLHRAREHSMRLVGPNCLGLMANHPDIRLNATFSPAVPPPGGLAIASQSGGVGIALIDVARELGLGIGSFVSLGNKADVSGNDLLAAWWDDDRVSAAALYLESFGNAPKFSRVARRFSERKPLLAVVGGRSAGGRRAGASHTAAATTPGVGVDALFAQAGVIGCRSAEEMAETALVIAEQPLPAGPRLAILSNAGGLGVLAADAADGHGLVVPELSAGLRARIGEHVSGTTGTSNPVDAGAGATADDLAAMAGALLGSDEVDALVVVLVRTNVTDTGPIVTALGRARAAHPDKPMVLVPMGGLDSRDAARSGVTVLRSGSAAVRALGHANAYAAWLRVPHEDPPTTDEEVVAATRRLANELLEGMTEGGGWLGVEQVTRLLEPYGLLPTGTLVHSPLAASAAATRIGFPVAVKVADQRVVHKTDRGLVRVGLESAVEVVAAARDFEAELGHDEVPILVQPVISGVEVALGVVRDPGFGPLVMVAAGGVATDLWNDRAFLVPPVSRADAERALRSLRIWPLVEGYRGSPRGDIDALVGLVVSLGALAADLPALAELDLNPVVVTAQGCSLVDVKVRLAAAPELNAGIPRQLRSPR</sequence>
<evidence type="ECO:0000256" key="1">
    <source>
        <dbReference type="SAM" id="MobiDB-lite"/>
    </source>
</evidence>
<dbReference type="RefSeq" id="WP_179664603.1">
    <property type="nucleotide sequence ID" value="NZ_JACCBG010000001.1"/>
</dbReference>
<accession>A0A7Y9E882</accession>
<keyword evidence="3" id="KW-0808">Transferase</keyword>
<evidence type="ECO:0000313" key="3">
    <source>
        <dbReference type="EMBL" id="NYD43039.1"/>
    </source>
</evidence>
<evidence type="ECO:0000313" key="4">
    <source>
        <dbReference type="Proteomes" id="UP000535511"/>
    </source>
</evidence>
<feature type="domain" description="N-acetyltransferase" evidence="2">
    <location>
        <begin position="50"/>
        <end position="203"/>
    </location>
</feature>
<dbReference type="AlphaFoldDB" id="A0A7Y9E882"/>
<keyword evidence="4" id="KW-1185">Reference proteome</keyword>
<gene>
    <name evidence="3" type="ORF">BJZ21_003122</name>
</gene>
<dbReference type="Pfam" id="PF13549">
    <property type="entry name" value="ATP-grasp_5"/>
    <property type="match status" value="1"/>
</dbReference>
<reference evidence="3 4" key="1">
    <citation type="submission" date="2020-07" db="EMBL/GenBank/DDBJ databases">
        <title>Sequencing the genomes of 1000 actinobacteria strains.</title>
        <authorList>
            <person name="Klenk H.-P."/>
        </authorList>
    </citation>
    <scope>NUCLEOTIDE SEQUENCE [LARGE SCALE GENOMIC DNA]</scope>
    <source>
        <strain evidence="3 4">DSM 21350</strain>
    </source>
</reference>
<feature type="region of interest" description="Disordered" evidence="1">
    <location>
        <begin position="1"/>
        <end position="41"/>
    </location>
</feature>
<dbReference type="InterPro" id="IPR036291">
    <property type="entry name" value="NAD(P)-bd_dom_sf"/>
</dbReference>
<dbReference type="SUPFAM" id="SSF52210">
    <property type="entry name" value="Succinyl-CoA synthetase domains"/>
    <property type="match status" value="2"/>
</dbReference>
<dbReference type="SUPFAM" id="SSF56059">
    <property type="entry name" value="Glutathione synthetase ATP-binding domain-like"/>
    <property type="match status" value="1"/>
</dbReference>
<dbReference type="PROSITE" id="PS51186">
    <property type="entry name" value="GNAT"/>
    <property type="match status" value="1"/>
</dbReference>
<proteinExistence type="predicted"/>
<evidence type="ECO:0000259" key="2">
    <source>
        <dbReference type="PROSITE" id="PS51186"/>
    </source>
</evidence>
<dbReference type="EMBL" id="JACCBG010000001">
    <property type="protein sequence ID" value="NYD43039.1"/>
    <property type="molecule type" value="Genomic_DNA"/>
</dbReference>
<dbReference type="Gene3D" id="3.30.1490.20">
    <property type="entry name" value="ATP-grasp fold, A domain"/>
    <property type="match status" value="1"/>
</dbReference>
<dbReference type="GO" id="GO:0005524">
    <property type="term" value="F:ATP binding"/>
    <property type="evidence" value="ECO:0007669"/>
    <property type="project" value="InterPro"/>
</dbReference>
<dbReference type="InterPro" id="IPR016181">
    <property type="entry name" value="Acyl_CoA_acyltransferase"/>
</dbReference>